<dbReference type="Proteomes" id="UP000271974">
    <property type="component" value="Unassembled WGS sequence"/>
</dbReference>
<dbReference type="PANTHER" id="PTHR23210">
    <property type="entry name" value="ACTIVATING TRANSCRIPTION FACTOR 7 INTERACTING PROTEIN"/>
    <property type="match status" value="1"/>
</dbReference>
<feature type="compositionally biased region" description="Low complexity" evidence="1">
    <location>
        <begin position="374"/>
        <end position="390"/>
    </location>
</feature>
<feature type="compositionally biased region" description="Basic and acidic residues" evidence="1">
    <location>
        <begin position="726"/>
        <end position="745"/>
    </location>
</feature>
<dbReference type="GO" id="GO:0003712">
    <property type="term" value="F:transcription coregulator activity"/>
    <property type="evidence" value="ECO:0007669"/>
    <property type="project" value="TreeGrafter"/>
</dbReference>
<organism evidence="3 4">
    <name type="scientific">Elysia chlorotica</name>
    <name type="common">Eastern emerald elysia</name>
    <name type="synonym">Sea slug</name>
    <dbReference type="NCBI Taxonomy" id="188477"/>
    <lineage>
        <taxon>Eukaryota</taxon>
        <taxon>Metazoa</taxon>
        <taxon>Spiralia</taxon>
        <taxon>Lophotrochozoa</taxon>
        <taxon>Mollusca</taxon>
        <taxon>Gastropoda</taxon>
        <taxon>Heterobranchia</taxon>
        <taxon>Euthyneura</taxon>
        <taxon>Panpulmonata</taxon>
        <taxon>Sacoglossa</taxon>
        <taxon>Placobranchoidea</taxon>
        <taxon>Plakobranchidae</taxon>
        <taxon>Elysia</taxon>
    </lineage>
</organism>
<dbReference type="InterPro" id="IPR056565">
    <property type="entry name" value="Fn3_ATF7IP"/>
</dbReference>
<dbReference type="Gene3D" id="2.60.40.10">
    <property type="entry name" value="Immunoglobulins"/>
    <property type="match status" value="1"/>
</dbReference>
<feature type="domain" description="Fibronectin type-III" evidence="2">
    <location>
        <begin position="1241"/>
        <end position="1346"/>
    </location>
</feature>
<accession>A0A3S1BTM7</accession>
<dbReference type="OrthoDB" id="2434995at2759"/>
<feature type="region of interest" description="Disordered" evidence="1">
    <location>
        <begin position="1078"/>
        <end position="1106"/>
    </location>
</feature>
<feature type="compositionally biased region" description="Polar residues" evidence="1">
    <location>
        <begin position="603"/>
        <end position="624"/>
    </location>
</feature>
<evidence type="ECO:0000259" key="2">
    <source>
        <dbReference type="PROSITE" id="PS50853"/>
    </source>
</evidence>
<feature type="region of interest" description="Disordered" evidence="1">
    <location>
        <begin position="951"/>
        <end position="1057"/>
    </location>
</feature>
<dbReference type="GO" id="GO:0006355">
    <property type="term" value="P:regulation of DNA-templated transcription"/>
    <property type="evidence" value="ECO:0007669"/>
    <property type="project" value="TreeGrafter"/>
</dbReference>
<dbReference type="SUPFAM" id="SSF49265">
    <property type="entry name" value="Fibronectin type III"/>
    <property type="match status" value="1"/>
</dbReference>
<feature type="region of interest" description="Disordered" evidence="1">
    <location>
        <begin position="106"/>
        <end position="129"/>
    </location>
</feature>
<comment type="caution">
    <text evidence="3">The sequence shown here is derived from an EMBL/GenBank/DDBJ whole genome shotgun (WGS) entry which is preliminary data.</text>
</comment>
<dbReference type="CDD" id="cd00063">
    <property type="entry name" value="FN3"/>
    <property type="match status" value="1"/>
</dbReference>
<feature type="compositionally biased region" description="Polar residues" evidence="1">
    <location>
        <begin position="391"/>
        <end position="467"/>
    </location>
</feature>
<feature type="region of interest" description="Disordered" evidence="1">
    <location>
        <begin position="587"/>
        <end position="624"/>
    </location>
</feature>
<dbReference type="InterPro" id="IPR026085">
    <property type="entry name" value="ATF7-int"/>
</dbReference>
<feature type="compositionally biased region" description="Low complexity" evidence="1">
    <location>
        <begin position="162"/>
        <end position="173"/>
    </location>
</feature>
<dbReference type="STRING" id="188477.A0A3S1BTM7"/>
<dbReference type="SMART" id="SM00060">
    <property type="entry name" value="FN3"/>
    <property type="match status" value="1"/>
</dbReference>
<feature type="compositionally biased region" description="Low complexity" evidence="1">
    <location>
        <begin position="997"/>
        <end position="1012"/>
    </location>
</feature>
<evidence type="ECO:0000256" key="1">
    <source>
        <dbReference type="SAM" id="MobiDB-lite"/>
    </source>
</evidence>
<reference evidence="3 4" key="1">
    <citation type="submission" date="2019-01" db="EMBL/GenBank/DDBJ databases">
        <title>A draft genome assembly of the solar-powered sea slug Elysia chlorotica.</title>
        <authorList>
            <person name="Cai H."/>
            <person name="Li Q."/>
            <person name="Fang X."/>
            <person name="Li J."/>
            <person name="Curtis N.E."/>
            <person name="Altenburger A."/>
            <person name="Shibata T."/>
            <person name="Feng M."/>
            <person name="Maeda T."/>
            <person name="Schwartz J.A."/>
            <person name="Shigenobu S."/>
            <person name="Lundholm N."/>
            <person name="Nishiyama T."/>
            <person name="Yang H."/>
            <person name="Hasebe M."/>
            <person name="Li S."/>
            <person name="Pierce S.K."/>
            <person name="Wang J."/>
        </authorList>
    </citation>
    <scope>NUCLEOTIDE SEQUENCE [LARGE SCALE GENOMIC DNA]</scope>
    <source>
        <strain evidence="3">EC2010</strain>
        <tissue evidence="3">Whole organism of an adult</tissue>
    </source>
</reference>
<name>A0A3S1BTM7_ELYCH</name>
<evidence type="ECO:0000313" key="4">
    <source>
        <dbReference type="Proteomes" id="UP000271974"/>
    </source>
</evidence>
<dbReference type="GO" id="GO:0005667">
    <property type="term" value="C:transcription regulator complex"/>
    <property type="evidence" value="ECO:0007669"/>
    <property type="project" value="TreeGrafter"/>
</dbReference>
<feature type="compositionally biased region" description="Basic and acidic residues" evidence="1">
    <location>
        <begin position="703"/>
        <end position="717"/>
    </location>
</feature>
<feature type="compositionally biased region" description="Basic and acidic residues" evidence="1">
    <location>
        <begin position="587"/>
        <end position="602"/>
    </location>
</feature>
<dbReference type="InterPro" id="IPR036116">
    <property type="entry name" value="FN3_sf"/>
</dbReference>
<dbReference type="EMBL" id="RQTK01000083">
    <property type="protein sequence ID" value="RUS88410.1"/>
    <property type="molecule type" value="Genomic_DNA"/>
</dbReference>
<dbReference type="PROSITE" id="PS50853">
    <property type="entry name" value="FN3"/>
    <property type="match status" value="1"/>
</dbReference>
<keyword evidence="4" id="KW-1185">Reference proteome</keyword>
<feature type="compositionally biased region" description="Low complexity" evidence="1">
    <location>
        <begin position="1020"/>
        <end position="1034"/>
    </location>
</feature>
<evidence type="ECO:0000313" key="3">
    <source>
        <dbReference type="EMBL" id="RUS88410.1"/>
    </source>
</evidence>
<dbReference type="PANTHER" id="PTHR23210:SF26">
    <property type="entry name" value="ACTIVATING TRANSCRIPTION FACTOR 7-INTERACTING PROTEIN 1"/>
    <property type="match status" value="1"/>
</dbReference>
<feature type="non-terminal residue" evidence="3">
    <location>
        <position position="1"/>
    </location>
</feature>
<feature type="region of interest" description="Disordered" evidence="1">
    <location>
        <begin position="359"/>
        <end position="506"/>
    </location>
</feature>
<feature type="compositionally biased region" description="Polar residues" evidence="1">
    <location>
        <begin position="1078"/>
        <end position="1096"/>
    </location>
</feature>
<feature type="compositionally biased region" description="Polar residues" evidence="1">
    <location>
        <begin position="106"/>
        <end position="120"/>
    </location>
</feature>
<feature type="compositionally biased region" description="Polar residues" evidence="1">
    <location>
        <begin position="1190"/>
        <end position="1202"/>
    </location>
</feature>
<feature type="region of interest" description="Disordered" evidence="1">
    <location>
        <begin position="154"/>
        <end position="175"/>
    </location>
</feature>
<feature type="region of interest" description="Disordered" evidence="1">
    <location>
        <begin position="1163"/>
        <end position="1202"/>
    </location>
</feature>
<proteinExistence type="predicted"/>
<dbReference type="GO" id="GO:0005634">
    <property type="term" value="C:nucleus"/>
    <property type="evidence" value="ECO:0007669"/>
    <property type="project" value="TreeGrafter"/>
</dbReference>
<gene>
    <name evidence="3" type="ORF">EGW08_003806</name>
</gene>
<dbReference type="InterPro" id="IPR013783">
    <property type="entry name" value="Ig-like_fold"/>
</dbReference>
<dbReference type="Pfam" id="PF16794">
    <property type="entry name" value="fn3_4"/>
    <property type="match status" value="1"/>
</dbReference>
<feature type="region of interest" description="Disordered" evidence="1">
    <location>
        <begin position="688"/>
        <end position="802"/>
    </location>
</feature>
<protein>
    <recommendedName>
        <fullName evidence="2">Fibronectin type-III domain-containing protein</fullName>
    </recommendedName>
</protein>
<sequence length="1354" mass="146959">AIDQSLIKSNVSTDRVTCHTENYIFRTPLHNNLDYRTPCIVMEKPTVLVNGQGVSSAKYVSDVSSEEEVASILENISNLVDNTPDVHKSHSLCKDDQNIEQSSLLLSKSNFPDVTDTQSEGGNGSKGDNAVEKEMFESSCCELSQKSISSLPEVSALKESSNHSQSQSSPASAKIESGDYAKMAPCVGSKKQFQCLSSKSNLADSQSKDGLCSKEVDPCNTEMIESRIKSSEKCLSSPPSENHSANESVPLFPEPATTTCEHSFEVTALDTKEINVISLPPSSLKHDSNVTSPVTEPIENSFVSKEENNKCDISAPVHSHEASDPLPISHNELTLSASEKPRGTIIALSKETEDQNVLLTKLPSIPRNKENLTSLDDSGSKSPSGSPSNSQTECSNNQDSNIPTTSLSKEENQLTPKQNSSSTPPLASDPDVQQNAQKTSPHPSASVSELSSKNTPADLNASNSQLSEEVESLNKEMGEPAKACPKNSDGEMTRLALPDNSPSEPPDCATEIKSENKFGSILSAGTVTEKGDMIEVASSSKDITVLPNSCQSVQNEHMIVEEDASDLCSVKILESLNIRKTNGLVEEHKVNDGARQSEEDKNPATNKTVQKNQSSVNTENSSTPSLEKVVIDIVENENTNMNNNVEILNKKQEETIVDSVNDEVALRANDKLDLKICSQTAEHTTECSVESNENMDSETCVKSVEKDTDVSNQDENKSVIVIGEESESKSTEEEVKNNSFEDKSKIINTSSENISPDEEKSDLQMSSSEVSDKNVKKRSFSSEETTDEEPKRLKLDEDEKDKVSETIQNEAMEVIDSDDVIILAEDPVTEKKIQSSSKVECLQKDNVDDKLADQKDKKDLKDIKNQNFSPINLSSQVLQAFITARIKAFMKKQKQQQIDKLNQKISVMQSSTSLWKETAKHLERSVKEVTVINQGVEKRRAHVNACKKFSSRTVGTQVNDDKVKSAQTSIQDPTRGPETISSNSSLGPSVLLNPATSQQPSQQQRPWRNQQNANTLPGRSQVPPLQPSAPASSSRLTRPSEAPAGHARPPPPTSEVVNLIDLTDDDDISKKNSQQILLGTNSSQHPMALGNRTNVSGYPGPGKAAQAPPAGVNGFIPLSQGRTVVSNGVQHHPQAQTMVTAAALANNQLRPNARLVQLPNHPLAPAAVGRSPNVGASSQSVSVPGKQQAHEASNTALSNSKSNWITKHSLPPSLFIQQQRHPAPLPQNAETVMQDVRALKLPPKPSLKISRVSQGIVLSWNMPSLLGVEVITSYQLFAYQETDSAPKTSLWKKVGDVRALPLPMACTLTQFLEGNKYHFAVRAIDKFNRSGAFSDPSSIFLGIGSTNTKIPLRG</sequence>
<feature type="compositionally biased region" description="Basic and acidic residues" evidence="1">
    <location>
        <begin position="788"/>
        <end position="802"/>
    </location>
</feature>
<feature type="compositionally biased region" description="Low complexity" evidence="1">
    <location>
        <begin position="1097"/>
        <end position="1106"/>
    </location>
</feature>
<dbReference type="InterPro" id="IPR003961">
    <property type="entry name" value="FN3_dom"/>
</dbReference>